<dbReference type="Proteomes" id="UP000016587">
    <property type="component" value="Chromosome"/>
</dbReference>
<feature type="domain" description="ABM" evidence="1">
    <location>
        <begin position="2"/>
        <end position="91"/>
    </location>
</feature>
<keyword evidence="2" id="KW-0503">Monooxygenase</keyword>
<reference evidence="3" key="2">
    <citation type="submission" date="2013-07" db="EMBL/GenBank/DDBJ databases">
        <authorList>
            <person name="Morais-Silva F.O."/>
            <person name="Rezende A.M."/>
            <person name="Pimentel C."/>
            <person name="Resende D.M."/>
            <person name="Santos C.I."/>
            <person name="Clemente C."/>
            <person name="de Oliveira L.M."/>
            <person name="da Silva S.M."/>
            <person name="Costa D.A."/>
            <person name="Varela-Raposo A."/>
            <person name="Horacio E.C.A."/>
            <person name="Matos M."/>
            <person name="Flores O."/>
            <person name="Ruiz J.C."/>
            <person name="Rodrigues-Pousada C."/>
        </authorList>
    </citation>
    <scope>NUCLEOTIDE SEQUENCE [LARGE SCALE GENOMIC DNA]</scope>
    <source>
        <strain evidence="3">ATCC 19364 / DSM 1382 / NCIMB 9332 / VKM B-1759</strain>
    </source>
</reference>
<dbReference type="PANTHER" id="PTHR33336:SF15">
    <property type="entry name" value="ABM DOMAIN-CONTAINING PROTEIN"/>
    <property type="match status" value="1"/>
</dbReference>
<dbReference type="eggNOG" id="COG1359">
    <property type="taxonomic scope" value="Bacteria"/>
</dbReference>
<reference evidence="2 3" key="1">
    <citation type="journal article" date="2013" name="J. Bacteriol.">
        <title>Roles of HynAB and Ech, the only two hydrogenases found in the model sulfate reducer Desulfovibrio gigas.</title>
        <authorList>
            <person name="Morais-Silva F.O."/>
            <person name="Santos C.I."/>
            <person name="Rodrigues R."/>
            <person name="Pereira I.A."/>
            <person name="Rodrigues-Pousada C."/>
        </authorList>
    </citation>
    <scope>NUCLEOTIDE SEQUENCE [LARGE SCALE GENOMIC DNA]</scope>
    <source>
        <strain evidence="3">ATCC 19364 / DSM 1382 / NCIMB 9332 / VKM B-1759</strain>
    </source>
</reference>
<dbReference type="KEGG" id="dgg:DGI_2975"/>
<dbReference type="PROSITE" id="PS51725">
    <property type="entry name" value="ABM"/>
    <property type="match status" value="1"/>
</dbReference>
<accession>T2GEV2</accession>
<dbReference type="InterPro" id="IPR011008">
    <property type="entry name" value="Dimeric_a/b-barrel"/>
</dbReference>
<dbReference type="RefSeq" id="WP_021761766.1">
    <property type="nucleotide sequence ID" value="NC_022444.1"/>
</dbReference>
<evidence type="ECO:0000259" key="1">
    <source>
        <dbReference type="PROSITE" id="PS51725"/>
    </source>
</evidence>
<dbReference type="OrthoDB" id="9812754at2"/>
<dbReference type="GO" id="GO:0004497">
    <property type="term" value="F:monooxygenase activity"/>
    <property type="evidence" value="ECO:0007669"/>
    <property type="project" value="UniProtKB-KW"/>
</dbReference>
<sequence>MFAVIVTLQIKPGKREQFLEVMLDDAVNSVKLEPGCLQFNVVQSAEDDHRLHLYEVYASADAFETHKAMPHFARFGAAAGELLVGPPSITTGTHLFPADSAWSKQPAE</sequence>
<dbReference type="Pfam" id="PF03992">
    <property type="entry name" value="ABM"/>
    <property type="match status" value="1"/>
</dbReference>
<name>T2GEV2_MEGG1</name>
<dbReference type="SUPFAM" id="SSF54909">
    <property type="entry name" value="Dimeric alpha+beta barrel"/>
    <property type="match status" value="1"/>
</dbReference>
<dbReference type="Gene3D" id="3.30.70.100">
    <property type="match status" value="1"/>
</dbReference>
<protein>
    <submittedName>
        <fullName evidence="2">Putative antibiotic biosynthesis monooxygenase</fullName>
    </submittedName>
</protein>
<evidence type="ECO:0000313" key="2">
    <source>
        <dbReference type="EMBL" id="AGW14699.1"/>
    </source>
</evidence>
<dbReference type="PATRIC" id="fig|1121448.10.peg.2936"/>
<dbReference type="STRING" id="1121448.DGI_2975"/>
<dbReference type="AlphaFoldDB" id="T2GEV2"/>
<proteinExistence type="predicted"/>
<dbReference type="InterPro" id="IPR050744">
    <property type="entry name" value="AI-2_Isomerase_LsrG"/>
</dbReference>
<keyword evidence="2" id="KW-0560">Oxidoreductase</keyword>
<keyword evidence="3" id="KW-1185">Reference proteome</keyword>
<dbReference type="PANTHER" id="PTHR33336">
    <property type="entry name" value="QUINOL MONOOXYGENASE YGIN-RELATED"/>
    <property type="match status" value="1"/>
</dbReference>
<dbReference type="HOGENOM" id="CLU_131496_6_2_7"/>
<evidence type="ECO:0000313" key="3">
    <source>
        <dbReference type="Proteomes" id="UP000016587"/>
    </source>
</evidence>
<dbReference type="EMBL" id="CP006585">
    <property type="protein sequence ID" value="AGW14699.1"/>
    <property type="molecule type" value="Genomic_DNA"/>
</dbReference>
<dbReference type="InterPro" id="IPR007138">
    <property type="entry name" value="ABM_dom"/>
</dbReference>
<organism evidence="2 3">
    <name type="scientific">Megalodesulfovibrio gigas (strain ATCC 19364 / DSM 1382 / NCIMB 9332 / VKM B-1759)</name>
    <name type="common">Desulfovibrio gigas</name>
    <dbReference type="NCBI Taxonomy" id="1121448"/>
    <lineage>
        <taxon>Bacteria</taxon>
        <taxon>Pseudomonadati</taxon>
        <taxon>Thermodesulfobacteriota</taxon>
        <taxon>Desulfovibrionia</taxon>
        <taxon>Desulfovibrionales</taxon>
        <taxon>Desulfovibrionaceae</taxon>
        <taxon>Megalodesulfovibrio</taxon>
    </lineage>
</organism>
<gene>
    <name evidence="2" type="ORF">DGI_2975</name>
</gene>